<keyword evidence="3" id="KW-1185">Reference proteome</keyword>
<feature type="region of interest" description="Disordered" evidence="1">
    <location>
        <begin position="75"/>
        <end position="209"/>
    </location>
</feature>
<dbReference type="AlphaFoldDB" id="A0A9N9DVT1"/>
<dbReference type="Proteomes" id="UP000789831">
    <property type="component" value="Unassembled WGS sequence"/>
</dbReference>
<name>A0A9N9DVT1_9GLOM</name>
<gene>
    <name evidence="2" type="ORF">AGERDE_LOCUS11538</name>
</gene>
<organism evidence="2 3">
    <name type="scientific">Ambispora gerdemannii</name>
    <dbReference type="NCBI Taxonomy" id="144530"/>
    <lineage>
        <taxon>Eukaryota</taxon>
        <taxon>Fungi</taxon>
        <taxon>Fungi incertae sedis</taxon>
        <taxon>Mucoromycota</taxon>
        <taxon>Glomeromycotina</taxon>
        <taxon>Glomeromycetes</taxon>
        <taxon>Archaeosporales</taxon>
        <taxon>Ambisporaceae</taxon>
        <taxon>Ambispora</taxon>
    </lineage>
</organism>
<feature type="compositionally biased region" description="Basic and acidic residues" evidence="1">
    <location>
        <begin position="153"/>
        <end position="165"/>
    </location>
</feature>
<feature type="compositionally biased region" description="Polar residues" evidence="1">
    <location>
        <begin position="166"/>
        <end position="182"/>
    </location>
</feature>
<evidence type="ECO:0000256" key="1">
    <source>
        <dbReference type="SAM" id="MobiDB-lite"/>
    </source>
</evidence>
<evidence type="ECO:0000313" key="3">
    <source>
        <dbReference type="Proteomes" id="UP000789831"/>
    </source>
</evidence>
<dbReference type="OrthoDB" id="2394148at2759"/>
<comment type="caution">
    <text evidence="2">The sequence shown here is derived from an EMBL/GenBank/DDBJ whole genome shotgun (WGS) entry which is preliminary data.</text>
</comment>
<evidence type="ECO:0000313" key="2">
    <source>
        <dbReference type="EMBL" id="CAG8654490.1"/>
    </source>
</evidence>
<dbReference type="EMBL" id="CAJVPL010005097">
    <property type="protein sequence ID" value="CAG8654490.1"/>
    <property type="molecule type" value="Genomic_DNA"/>
</dbReference>
<reference evidence="2" key="1">
    <citation type="submission" date="2021-06" db="EMBL/GenBank/DDBJ databases">
        <authorList>
            <person name="Kallberg Y."/>
            <person name="Tangrot J."/>
            <person name="Rosling A."/>
        </authorList>
    </citation>
    <scope>NUCLEOTIDE SEQUENCE</scope>
    <source>
        <strain evidence="2">MT106</strain>
    </source>
</reference>
<protein>
    <submittedName>
        <fullName evidence="2">1270_t:CDS:1</fullName>
    </submittedName>
</protein>
<feature type="compositionally biased region" description="Polar residues" evidence="1">
    <location>
        <begin position="88"/>
        <end position="104"/>
    </location>
</feature>
<feature type="compositionally biased region" description="Polar residues" evidence="1">
    <location>
        <begin position="114"/>
        <end position="133"/>
    </location>
</feature>
<accession>A0A9N9DVT1</accession>
<sequence>AENVKLRQAIEENTKRDARVKELDQKNIELETRLAILEQGGKEKVIYTKDVSQSLVNFNDTPDAIASSLCESSDISDITSNSDDIDLQTENAPASDITDNTSDSDVAPERIENSSDSNPYQEKDSQSSTSLISTEDKRIKEKKLRGQDLSSVESEKTVNKIHDQSLYESSTLSKPSINSDSTDPFECNDDLSQPNKNKSYLPLQPPEKI</sequence>
<feature type="non-terminal residue" evidence="2">
    <location>
        <position position="209"/>
    </location>
</feature>
<proteinExistence type="predicted"/>